<reference evidence="2 3" key="1">
    <citation type="submission" date="2017-10" db="EMBL/GenBank/DDBJ databases">
        <title>Sedimentibacterium mangrovi gen. nov., sp. nov., a novel member of family Phyllobacteriacea isolated from mangrove sediment.</title>
        <authorList>
            <person name="Liao H."/>
            <person name="Tian Y."/>
        </authorList>
    </citation>
    <scope>NUCLEOTIDE SEQUENCE [LARGE SCALE GENOMIC DNA]</scope>
    <source>
        <strain evidence="2 3">X9-2-2</strain>
    </source>
</reference>
<dbReference type="OrthoDB" id="7427667at2"/>
<dbReference type="EMBL" id="PDVP01000001">
    <property type="protein sequence ID" value="PHP68482.1"/>
    <property type="molecule type" value="Genomic_DNA"/>
</dbReference>
<gene>
    <name evidence="2" type="ORF">CSC94_00275</name>
</gene>
<keyword evidence="3" id="KW-1185">Reference proteome</keyword>
<evidence type="ECO:0000313" key="3">
    <source>
        <dbReference type="Proteomes" id="UP000221168"/>
    </source>
</evidence>
<evidence type="ECO:0000256" key="1">
    <source>
        <dbReference type="SAM" id="SignalP"/>
    </source>
</evidence>
<dbReference type="Proteomes" id="UP000221168">
    <property type="component" value="Unassembled WGS sequence"/>
</dbReference>
<dbReference type="RefSeq" id="WP_099302559.1">
    <property type="nucleotide sequence ID" value="NZ_PDVP01000001.1"/>
</dbReference>
<name>A0A2G1QSL5_9HYPH</name>
<evidence type="ECO:0000313" key="2">
    <source>
        <dbReference type="EMBL" id="PHP68482.1"/>
    </source>
</evidence>
<evidence type="ECO:0008006" key="4">
    <source>
        <dbReference type="Google" id="ProtNLM"/>
    </source>
</evidence>
<accession>A0A2G1QSL5</accession>
<feature type="signal peptide" evidence="1">
    <location>
        <begin position="1"/>
        <end position="23"/>
    </location>
</feature>
<dbReference type="AlphaFoldDB" id="A0A2G1QSL5"/>
<organism evidence="2 3">
    <name type="scientific">Zhengella mangrovi</name>
    <dbReference type="NCBI Taxonomy" id="1982044"/>
    <lineage>
        <taxon>Bacteria</taxon>
        <taxon>Pseudomonadati</taxon>
        <taxon>Pseudomonadota</taxon>
        <taxon>Alphaproteobacteria</taxon>
        <taxon>Hyphomicrobiales</taxon>
        <taxon>Notoacmeibacteraceae</taxon>
        <taxon>Zhengella</taxon>
    </lineage>
</organism>
<feature type="chain" id="PRO_5013692981" description="Secreted protein" evidence="1">
    <location>
        <begin position="24"/>
        <end position="199"/>
    </location>
</feature>
<comment type="caution">
    <text evidence="2">The sequence shown here is derived from an EMBL/GenBank/DDBJ whole genome shotgun (WGS) entry which is preliminary data.</text>
</comment>
<protein>
    <recommendedName>
        <fullName evidence="4">Secreted protein</fullName>
    </recommendedName>
</protein>
<keyword evidence="1" id="KW-0732">Signal</keyword>
<sequence>MRRLLLAVPSVLPLLLAAPLAQAAPDSAYTKLHAEDTCKVTAEPAEDEGGDWSELLCTGYGDYPVYLSYADARESMFYGFPSGDKPTSWESFNGFNGVSGSIEWRLDKGVPFATILRWSIATDVPEKNIEVLVVSKVAQPDDHDGCVVGYVVAPGNPGHNVQAREIADDHARGFACWRDEPVVRAGSVPLPTPARYKRE</sequence>
<proteinExistence type="predicted"/>